<dbReference type="PROSITE" id="PS50850">
    <property type="entry name" value="MFS"/>
    <property type="match status" value="1"/>
</dbReference>
<keyword evidence="6" id="KW-0808">Transferase</keyword>
<dbReference type="PANTHER" id="PTHR23502">
    <property type="entry name" value="MAJOR FACILITATOR SUPERFAMILY"/>
    <property type="match status" value="1"/>
</dbReference>
<feature type="transmembrane region" description="Helical" evidence="7">
    <location>
        <begin position="917"/>
        <end position="944"/>
    </location>
</feature>
<feature type="transmembrane region" description="Helical" evidence="7">
    <location>
        <begin position="643"/>
        <end position="663"/>
    </location>
</feature>
<comment type="subcellular location">
    <subcellularLocation>
        <location evidence="1">Membrane</location>
        <topology evidence="1">Multi-pass membrane protein</topology>
    </subcellularLocation>
</comment>
<dbReference type="InterPro" id="IPR016143">
    <property type="entry name" value="Citrate_synth-like_sm_a-sub"/>
</dbReference>
<accession>A0A1L9SFU8</accession>
<evidence type="ECO:0000313" key="9">
    <source>
        <dbReference type="EMBL" id="OJJ46042.1"/>
    </source>
</evidence>
<feature type="transmembrane region" description="Helical" evidence="7">
    <location>
        <begin position="852"/>
        <end position="873"/>
    </location>
</feature>
<comment type="similarity">
    <text evidence="6">Belongs to the citrate synthase family.</text>
</comment>
<feature type="domain" description="Major facilitator superfamily (MFS) profile" evidence="8">
    <location>
        <begin position="489"/>
        <end position="943"/>
    </location>
</feature>
<evidence type="ECO:0000256" key="1">
    <source>
        <dbReference type="ARBA" id="ARBA00004141"/>
    </source>
</evidence>
<dbReference type="Gene3D" id="1.20.1250.20">
    <property type="entry name" value="MFS general substrate transporter like domains"/>
    <property type="match status" value="1"/>
</dbReference>
<dbReference type="EMBL" id="KV878343">
    <property type="protein sequence ID" value="OJJ46042.1"/>
    <property type="molecule type" value="Genomic_DNA"/>
</dbReference>
<dbReference type="Gene3D" id="1.20.1720.10">
    <property type="entry name" value="Multidrug resistance protein D"/>
    <property type="match status" value="1"/>
</dbReference>
<dbReference type="InterPro" id="IPR036969">
    <property type="entry name" value="Citrate_synthase_sf"/>
</dbReference>
<organism evidence="9 10">
    <name type="scientific">Penicilliopsis zonata CBS 506.65</name>
    <dbReference type="NCBI Taxonomy" id="1073090"/>
    <lineage>
        <taxon>Eukaryota</taxon>
        <taxon>Fungi</taxon>
        <taxon>Dikarya</taxon>
        <taxon>Ascomycota</taxon>
        <taxon>Pezizomycotina</taxon>
        <taxon>Eurotiomycetes</taxon>
        <taxon>Eurotiomycetidae</taxon>
        <taxon>Eurotiales</taxon>
        <taxon>Aspergillaceae</taxon>
        <taxon>Penicilliopsis</taxon>
    </lineage>
</organism>
<evidence type="ECO:0000256" key="5">
    <source>
        <dbReference type="ARBA" id="ARBA00023136"/>
    </source>
</evidence>
<dbReference type="PANTHER" id="PTHR23502:SF144">
    <property type="entry name" value="MAJOR FACILITATOR SUPERFAMILY (MFS) PROFILE DOMAIN-CONTAINING PROTEIN"/>
    <property type="match status" value="1"/>
</dbReference>
<feature type="transmembrane region" description="Helical" evidence="7">
    <location>
        <begin position="724"/>
        <end position="746"/>
    </location>
</feature>
<dbReference type="STRING" id="1073090.A0A1L9SFU8"/>
<keyword evidence="5 7" id="KW-0472">Membrane</keyword>
<dbReference type="InterPro" id="IPR020846">
    <property type="entry name" value="MFS_dom"/>
</dbReference>
<dbReference type="RefSeq" id="XP_022580552.1">
    <property type="nucleotide sequence ID" value="XM_022726757.1"/>
</dbReference>
<dbReference type="SUPFAM" id="SSF103473">
    <property type="entry name" value="MFS general substrate transporter"/>
    <property type="match status" value="1"/>
</dbReference>
<evidence type="ECO:0000256" key="4">
    <source>
        <dbReference type="ARBA" id="ARBA00022989"/>
    </source>
</evidence>
<keyword evidence="10" id="KW-1185">Reference proteome</keyword>
<evidence type="ECO:0000256" key="2">
    <source>
        <dbReference type="ARBA" id="ARBA00022448"/>
    </source>
</evidence>
<evidence type="ECO:0000313" key="10">
    <source>
        <dbReference type="Proteomes" id="UP000184188"/>
    </source>
</evidence>
<proteinExistence type="inferred from homology"/>
<dbReference type="InterPro" id="IPR016142">
    <property type="entry name" value="Citrate_synth-like_lrg_a-sub"/>
</dbReference>
<reference evidence="10" key="1">
    <citation type="journal article" date="2017" name="Genome Biol.">
        <title>Comparative genomics reveals high biological diversity and specific adaptations in the industrially and medically important fungal genus Aspergillus.</title>
        <authorList>
            <person name="de Vries R.P."/>
            <person name="Riley R."/>
            <person name="Wiebenga A."/>
            <person name="Aguilar-Osorio G."/>
            <person name="Amillis S."/>
            <person name="Uchima C.A."/>
            <person name="Anderluh G."/>
            <person name="Asadollahi M."/>
            <person name="Askin M."/>
            <person name="Barry K."/>
            <person name="Battaglia E."/>
            <person name="Bayram O."/>
            <person name="Benocci T."/>
            <person name="Braus-Stromeyer S.A."/>
            <person name="Caldana C."/>
            <person name="Canovas D."/>
            <person name="Cerqueira G.C."/>
            <person name="Chen F."/>
            <person name="Chen W."/>
            <person name="Choi C."/>
            <person name="Clum A."/>
            <person name="Dos Santos R.A."/>
            <person name="Damasio A.R."/>
            <person name="Diallinas G."/>
            <person name="Emri T."/>
            <person name="Fekete E."/>
            <person name="Flipphi M."/>
            <person name="Freyberg S."/>
            <person name="Gallo A."/>
            <person name="Gournas C."/>
            <person name="Habgood R."/>
            <person name="Hainaut M."/>
            <person name="Harispe M.L."/>
            <person name="Henrissat B."/>
            <person name="Hilden K.S."/>
            <person name="Hope R."/>
            <person name="Hossain A."/>
            <person name="Karabika E."/>
            <person name="Karaffa L."/>
            <person name="Karanyi Z."/>
            <person name="Krasevec N."/>
            <person name="Kuo A."/>
            <person name="Kusch H."/>
            <person name="LaButti K."/>
            <person name="Lagendijk E.L."/>
            <person name="Lapidus A."/>
            <person name="Levasseur A."/>
            <person name="Lindquist E."/>
            <person name="Lipzen A."/>
            <person name="Logrieco A.F."/>
            <person name="MacCabe A."/>
            <person name="Maekelae M.R."/>
            <person name="Malavazi I."/>
            <person name="Melin P."/>
            <person name="Meyer V."/>
            <person name="Mielnichuk N."/>
            <person name="Miskei M."/>
            <person name="Molnar A.P."/>
            <person name="Mule G."/>
            <person name="Ngan C.Y."/>
            <person name="Orejas M."/>
            <person name="Orosz E."/>
            <person name="Ouedraogo J.P."/>
            <person name="Overkamp K.M."/>
            <person name="Park H.-S."/>
            <person name="Perrone G."/>
            <person name="Piumi F."/>
            <person name="Punt P.J."/>
            <person name="Ram A.F."/>
            <person name="Ramon A."/>
            <person name="Rauscher S."/>
            <person name="Record E."/>
            <person name="Riano-Pachon D.M."/>
            <person name="Robert V."/>
            <person name="Roehrig J."/>
            <person name="Ruller R."/>
            <person name="Salamov A."/>
            <person name="Salih N.S."/>
            <person name="Samson R.A."/>
            <person name="Sandor E."/>
            <person name="Sanguinetti M."/>
            <person name="Schuetze T."/>
            <person name="Sepcic K."/>
            <person name="Shelest E."/>
            <person name="Sherlock G."/>
            <person name="Sophianopoulou V."/>
            <person name="Squina F.M."/>
            <person name="Sun H."/>
            <person name="Susca A."/>
            <person name="Todd R.B."/>
            <person name="Tsang A."/>
            <person name="Unkles S.E."/>
            <person name="van de Wiele N."/>
            <person name="van Rossen-Uffink D."/>
            <person name="Oliveira J.V."/>
            <person name="Vesth T.C."/>
            <person name="Visser J."/>
            <person name="Yu J.-H."/>
            <person name="Zhou M."/>
            <person name="Andersen M.R."/>
            <person name="Archer D.B."/>
            <person name="Baker S.E."/>
            <person name="Benoit I."/>
            <person name="Brakhage A.A."/>
            <person name="Braus G.H."/>
            <person name="Fischer R."/>
            <person name="Frisvad J.C."/>
            <person name="Goldman G.H."/>
            <person name="Houbraken J."/>
            <person name="Oakley B."/>
            <person name="Pocsi I."/>
            <person name="Scazzocchio C."/>
            <person name="Seiboth B."/>
            <person name="vanKuyk P.A."/>
            <person name="Wortman J."/>
            <person name="Dyer P.S."/>
            <person name="Grigoriev I.V."/>
        </authorList>
    </citation>
    <scope>NUCLEOTIDE SEQUENCE [LARGE SCALE GENOMIC DNA]</scope>
    <source>
        <strain evidence="10">CBS 506.65</strain>
    </source>
</reference>
<dbReference type="GO" id="GO:0005886">
    <property type="term" value="C:plasma membrane"/>
    <property type="evidence" value="ECO:0007669"/>
    <property type="project" value="TreeGrafter"/>
</dbReference>
<dbReference type="SUPFAM" id="SSF48256">
    <property type="entry name" value="Citrate synthase"/>
    <property type="match status" value="1"/>
</dbReference>
<evidence type="ECO:0000256" key="3">
    <source>
        <dbReference type="ARBA" id="ARBA00022692"/>
    </source>
</evidence>
<dbReference type="VEuPathDB" id="FungiDB:ASPZODRAFT_16637"/>
<dbReference type="GO" id="GO:0022857">
    <property type="term" value="F:transmembrane transporter activity"/>
    <property type="evidence" value="ECO:0007669"/>
    <property type="project" value="InterPro"/>
</dbReference>
<dbReference type="PRINTS" id="PR00143">
    <property type="entry name" value="CITRTSNTHASE"/>
</dbReference>
<dbReference type="AlphaFoldDB" id="A0A1L9SFU8"/>
<dbReference type="InterPro" id="IPR011701">
    <property type="entry name" value="MFS"/>
</dbReference>
<feature type="transmembrane region" description="Helical" evidence="7">
    <location>
        <begin position="766"/>
        <end position="788"/>
    </location>
</feature>
<feature type="transmembrane region" description="Helical" evidence="7">
    <location>
        <begin position="894"/>
        <end position="911"/>
    </location>
</feature>
<feature type="transmembrane region" description="Helical" evidence="7">
    <location>
        <begin position="827"/>
        <end position="846"/>
    </location>
</feature>
<dbReference type="InterPro" id="IPR036259">
    <property type="entry name" value="MFS_trans_sf"/>
</dbReference>
<dbReference type="GeneID" id="34613221"/>
<name>A0A1L9SFU8_9EURO</name>
<keyword evidence="2" id="KW-0813">Transport</keyword>
<protein>
    <recommendedName>
        <fullName evidence="6">Citrate synthase</fullName>
    </recommendedName>
</protein>
<dbReference type="Pfam" id="PF00285">
    <property type="entry name" value="Citrate_synt"/>
    <property type="match status" value="1"/>
</dbReference>
<dbReference type="InterPro" id="IPR002020">
    <property type="entry name" value="Citrate_synthase"/>
</dbReference>
<keyword evidence="4 7" id="KW-1133">Transmembrane helix</keyword>
<evidence type="ECO:0000256" key="7">
    <source>
        <dbReference type="SAM" id="Phobius"/>
    </source>
</evidence>
<dbReference type="Pfam" id="PF07690">
    <property type="entry name" value="MFS_1"/>
    <property type="match status" value="1"/>
</dbReference>
<keyword evidence="3 7" id="KW-0812">Transmembrane</keyword>
<dbReference type="Proteomes" id="UP000184188">
    <property type="component" value="Unassembled WGS sequence"/>
</dbReference>
<dbReference type="FunFam" id="1.20.1720.10:FF:000009">
    <property type="entry name" value="MFS multidrug transporter"/>
    <property type="match status" value="1"/>
</dbReference>
<dbReference type="OrthoDB" id="440553at2759"/>
<sequence>MSSGTLFVKDSRTLLQYEIPIRKNAILATDFKVIKAPSAGTDRADSVAGGLRIHDPGLQNTTVLESAISFSDHERNMLLFRGYSLEQLWECDFEDMLYLLVWGTLPNASQRRALSYKLAQQMLAVPDCVQKAISTLPKTTSPLPLMITGLAAYLASVPESIPSATRPDIYQTDTQKADQVVLSTVAAYAVVFGLVSCHRRSAPFAPASLQNTYLENLFTMASLISPSSKRPDPLKLSCFRRFALLNAEHGMALSVFSALVTASSLTDPLSCVISALAAAYGPLHFGATETAQRALREISCPEDIGPFIAQVKSGKRKLFGYGHRSYKGVDPRLRFIKSILEDLELDTSSKQMLEVSQEIERLASTDDWFHSRALYPNADFYGQFVFAGVGVDAEMIPAAMMAQRIMGVMAHWREYTLSRGKLFRPSHIYTGSADPIGKVAKIPSTSRFLNERAIPYFTLCYKMIEPQATASTPLLPKYSVFSNCQKRWIILTAALASSFSPFSANIYYPSLNSIAKDLHVSTAQINLTITSYMICQGLAPTFMGSLADQAGRRPAYVLCFSIYICGNLALALQRSYPALLALRAVQSCGSSGTVALASAVAADIITSAERGTYMGLASLGNILAPSLGPILGGLLSQYLGWQAVFWFLAIAAFLFFVPLLLFFPETCRAIVGDGSRLAPWWNRTLLDCIRDRRLHGEWEEEHTSNSNSEPHKIQIPNPLTTLRLLFHLPTGLILIANGIIFASYYAVTAGIPSRFKALYDLTDMQIGFSFIPLGVGSLTSTLLNGSLIDWNYRRLRLQAGLPVVSQDRKQDADLIAGFAIERARLQIGLPMTLLAAVAVAGYGVLMERSPPLFLALGIVFVISCCITAAYNVLNVLIVDLHYETPATAMATNNLVRCFLGAGATAAIAPMIHRWGDMRTYCLVAGMLAMASPLLIAVYLCGVGWRRQG</sequence>
<evidence type="ECO:0000259" key="8">
    <source>
        <dbReference type="PROSITE" id="PS50850"/>
    </source>
</evidence>
<dbReference type="Gene3D" id="1.10.580.10">
    <property type="entry name" value="Citrate Synthase, domain 1"/>
    <property type="match status" value="1"/>
</dbReference>
<evidence type="ECO:0000256" key="6">
    <source>
        <dbReference type="RuleBase" id="RU000441"/>
    </source>
</evidence>
<dbReference type="Gene3D" id="1.10.230.10">
    <property type="entry name" value="Cytochrome P450-Terp, domain 2"/>
    <property type="match status" value="1"/>
</dbReference>
<gene>
    <name evidence="9" type="ORF">ASPZODRAFT_16637</name>
</gene>
<dbReference type="GO" id="GO:0046912">
    <property type="term" value="F:acyltransferase activity, acyl groups converted into alkyl on transfer"/>
    <property type="evidence" value="ECO:0007669"/>
    <property type="project" value="InterPro"/>
</dbReference>